<dbReference type="Proteomes" id="UP001066276">
    <property type="component" value="Chromosome 3_2"/>
</dbReference>
<comment type="caution">
    <text evidence="1">The sequence shown here is derived from an EMBL/GenBank/DDBJ whole genome shotgun (WGS) entry which is preliminary data.</text>
</comment>
<accession>A0AAV7U0B7</accession>
<name>A0AAV7U0B7_PLEWA</name>
<organism evidence="1 2">
    <name type="scientific">Pleurodeles waltl</name>
    <name type="common">Iberian ribbed newt</name>
    <dbReference type="NCBI Taxonomy" id="8319"/>
    <lineage>
        <taxon>Eukaryota</taxon>
        <taxon>Metazoa</taxon>
        <taxon>Chordata</taxon>
        <taxon>Craniata</taxon>
        <taxon>Vertebrata</taxon>
        <taxon>Euteleostomi</taxon>
        <taxon>Amphibia</taxon>
        <taxon>Batrachia</taxon>
        <taxon>Caudata</taxon>
        <taxon>Salamandroidea</taxon>
        <taxon>Salamandridae</taxon>
        <taxon>Pleurodelinae</taxon>
        <taxon>Pleurodeles</taxon>
    </lineage>
</organism>
<protein>
    <submittedName>
        <fullName evidence="1">Uncharacterized protein</fullName>
    </submittedName>
</protein>
<dbReference type="EMBL" id="JANPWB010000006">
    <property type="protein sequence ID" value="KAJ1181844.1"/>
    <property type="molecule type" value="Genomic_DNA"/>
</dbReference>
<dbReference type="AlphaFoldDB" id="A0AAV7U0B7"/>
<proteinExistence type="predicted"/>
<keyword evidence="2" id="KW-1185">Reference proteome</keyword>
<evidence type="ECO:0000313" key="2">
    <source>
        <dbReference type="Proteomes" id="UP001066276"/>
    </source>
</evidence>
<reference evidence="1" key="1">
    <citation type="journal article" date="2022" name="bioRxiv">
        <title>Sequencing and chromosome-scale assembly of the giantPleurodeles waltlgenome.</title>
        <authorList>
            <person name="Brown T."/>
            <person name="Elewa A."/>
            <person name="Iarovenko S."/>
            <person name="Subramanian E."/>
            <person name="Araus A.J."/>
            <person name="Petzold A."/>
            <person name="Susuki M."/>
            <person name="Suzuki K.-i.T."/>
            <person name="Hayashi T."/>
            <person name="Toyoda A."/>
            <person name="Oliveira C."/>
            <person name="Osipova E."/>
            <person name="Leigh N.D."/>
            <person name="Simon A."/>
            <person name="Yun M.H."/>
        </authorList>
    </citation>
    <scope>NUCLEOTIDE SEQUENCE</scope>
    <source>
        <strain evidence="1">20211129_DDA</strain>
        <tissue evidence="1">Liver</tissue>
    </source>
</reference>
<evidence type="ECO:0000313" key="1">
    <source>
        <dbReference type="EMBL" id="KAJ1181844.1"/>
    </source>
</evidence>
<sequence>MSHSSPPVPSFLIRVLHLRLDLIQNVPSLPSPCGKSWDLVHVDRPALPLPFGVLVARLYWKEPSICRSLYVGIFFVVVICGSLEERVSLVFWLCCGPPLAWGTSSAEIHHRWSGPAVCNRRGVQSSPRLPRALLPLLGTMLVRAASRSLLRLAYSHQSFVVSAWLQVAAPAPETSVHHEQVLVAILGSLQPSQHRRIPVDLLSPRVLGSPLVRGTQITAVCPPLTLEEVVLHAIQSQGRGPPCFLILLNALVSSQCPAPFLEGRSQLPRIGTAARTCPQWSASVFLCRRGVYGSSRLPPYHVFCWACCRPEPPFPLCYALHSLTGTSLAVRGFSTPIRGRYYNPTGPCCHLGLLAAFTAPAS</sequence>
<gene>
    <name evidence="1" type="ORF">NDU88_007043</name>
</gene>